<evidence type="ECO:0000313" key="2">
    <source>
        <dbReference type="EMBL" id="EHK19566.1"/>
    </source>
</evidence>
<dbReference type="GO" id="GO:0009116">
    <property type="term" value="P:nucleoside metabolic process"/>
    <property type="evidence" value="ECO:0007669"/>
    <property type="project" value="InterPro"/>
</dbReference>
<evidence type="ECO:0000259" key="1">
    <source>
        <dbReference type="Pfam" id="PF01048"/>
    </source>
</evidence>
<dbReference type="SUPFAM" id="SSF53167">
    <property type="entry name" value="Purine and uridine phosphorylases"/>
    <property type="match status" value="1"/>
</dbReference>
<dbReference type="Pfam" id="PF01048">
    <property type="entry name" value="PNP_UDP_1"/>
    <property type="match status" value="1"/>
</dbReference>
<reference evidence="2 3" key="1">
    <citation type="journal article" date="2011" name="Genome Biol.">
        <title>Comparative genome sequence analysis underscores mycoparasitism as the ancestral life style of Trichoderma.</title>
        <authorList>
            <person name="Kubicek C.P."/>
            <person name="Herrera-Estrella A."/>
            <person name="Seidl-Seiboth V."/>
            <person name="Martinez D.A."/>
            <person name="Druzhinina I.S."/>
            <person name="Thon M."/>
            <person name="Zeilinger S."/>
            <person name="Casas-Flores S."/>
            <person name="Horwitz B.A."/>
            <person name="Mukherjee P.K."/>
            <person name="Mukherjee M."/>
            <person name="Kredics L."/>
            <person name="Alcaraz L.D."/>
            <person name="Aerts A."/>
            <person name="Antal Z."/>
            <person name="Atanasova L."/>
            <person name="Cervantes-Badillo M.G."/>
            <person name="Challacombe J."/>
            <person name="Chertkov O."/>
            <person name="McCluskey K."/>
            <person name="Coulpier F."/>
            <person name="Deshpande N."/>
            <person name="von Doehren H."/>
            <person name="Ebbole D.J."/>
            <person name="Esquivel-Naranjo E.U."/>
            <person name="Fekete E."/>
            <person name="Flipphi M."/>
            <person name="Glaser F."/>
            <person name="Gomez-Rodriguez E.Y."/>
            <person name="Gruber S."/>
            <person name="Han C."/>
            <person name="Henrissat B."/>
            <person name="Hermosa R."/>
            <person name="Hernandez-Onate M."/>
            <person name="Karaffa L."/>
            <person name="Kosti I."/>
            <person name="Le Crom S."/>
            <person name="Lindquist E."/>
            <person name="Lucas S."/>
            <person name="Luebeck M."/>
            <person name="Luebeck P.S."/>
            <person name="Margeot A."/>
            <person name="Metz B."/>
            <person name="Misra M."/>
            <person name="Nevalainen H."/>
            <person name="Omann M."/>
            <person name="Packer N."/>
            <person name="Perrone G."/>
            <person name="Uresti-Rivera E.E."/>
            <person name="Salamov A."/>
            <person name="Schmoll M."/>
            <person name="Seiboth B."/>
            <person name="Shapiro H."/>
            <person name="Sukno S."/>
            <person name="Tamayo-Ramos J.A."/>
            <person name="Tisch D."/>
            <person name="Wiest A."/>
            <person name="Wilkinson H.H."/>
            <person name="Zhang M."/>
            <person name="Coutinho P.M."/>
            <person name="Kenerley C.M."/>
            <person name="Monte E."/>
            <person name="Baker S.E."/>
            <person name="Grigoriev I.V."/>
        </authorList>
    </citation>
    <scope>NUCLEOTIDE SEQUENCE [LARGE SCALE GENOMIC DNA]</scope>
    <source>
        <strain evidence="3">Gv29-8 / FGSC 10586</strain>
    </source>
</reference>
<dbReference type="InterPro" id="IPR053137">
    <property type="entry name" value="NLR-like"/>
</dbReference>
<accession>G9N1D6</accession>
<dbReference type="GeneID" id="25794539"/>
<dbReference type="OMA" id="CINCDQT"/>
<dbReference type="PANTHER" id="PTHR46082:SF11">
    <property type="entry name" value="AAA+ ATPASE DOMAIN-CONTAINING PROTEIN-RELATED"/>
    <property type="match status" value="1"/>
</dbReference>
<comment type="caution">
    <text evidence="2">The sequence shown here is derived from an EMBL/GenBank/DDBJ whole genome shotgun (WGS) entry which is preliminary data.</text>
</comment>
<feature type="domain" description="Nucleoside phosphorylase" evidence="1">
    <location>
        <begin position="15"/>
        <end position="286"/>
    </location>
</feature>
<dbReference type="Gene3D" id="3.40.50.1580">
    <property type="entry name" value="Nucleoside phosphorylase domain"/>
    <property type="match status" value="1"/>
</dbReference>
<dbReference type="eggNOG" id="KOG4177">
    <property type="taxonomic scope" value="Eukaryota"/>
</dbReference>
<proteinExistence type="predicted"/>
<organism evidence="2 3">
    <name type="scientific">Hypocrea virens (strain Gv29-8 / FGSC 10586)</name>
    <name type="common">Gliocladium virens</name>
    <name type="synonym">Trichoderma virens</name>
    <dbReference type="NCBI Taxonomy" id="413071"/>
    <lineage>
        <taxon>Eukaryota</taxon>
        <taxon>Fungi</taxon>
        <taxon>Dikarya</taxon>
        <taxon>Ascomycota</taxon>
        <taxon>Pezizomycotina</taxon>
        <taxon>Sordariomycetes</taxon>
        <taxon>Hypocreomycetidae</taxon>
        <taxon>Hypocreales</taxon>
        <taxon>Hypocreaceae</taxon>
        <taxon>Trichoderma</taxon>
    </lineage>
</organism>
<dbReference type="PANTHER" id="PTHR46082">
    <property type="entry name" value="ATP/GTP-BINDING PROTEIN-RELATED"/>
    <property type="match status" value="1"/>
</dbReference>
<dbReference type="HOGENOM" id="CLU_000288_34_22_1"/>
<name>G9N1D6_HYPVG</name>
<dbReference type="VEuPathDB" id="FungiDB:TRIVIDRAFT_46556"/>
<dbReference type="InterPro" id="IPR035994">
    <property type="entry name" value="Nucleoside_phosphorylase_sf"/>
</dbReference>
<protein>
    <recommendedName>
        <fullName evidence="1">Nucleoside phosphorylase domain-containing protein</fullName>
    </recommendedName>
</protein>
<dbReference type="CDD" id="cd09008">
    <property type="entry name" value="MTAN"/>
    <property type="match status" value="1"/>
</dbReference>
<gene>
    <name evidence="2" type="ORF">TRIVIDRAFT_46556</name>
</gene>
<keyword evidence="3" id="KW-1185">Reference proteome</keyword>
<dbReference type="InParanoid" id="G9N1D6"/>
<evidence type="ECO:0000313" key="3">
    <source>
        <dbReference type="Proteomes" id="UP000007115"/>
    </source>
</evidence>
<dbReference type="STRING" id="413071.G9N1D6"/>
<dbReference type="InterPro" id="IPR000845">
    <property type="entry name" value="Nucleoside_phosphorylase_d"/>
</dbReference>
<dbReference type="RefSeq" id="XP_013953764.1">
    <property type="nucleotide sequence ID" value="XM_014098289.1"/>
</dbReference>
<dbReference type="Proteomes" id="UP000007115">
    <property type="component" value="Unassembled WGS sequence"/>
</dbReference>
<dbReference type="OrthoDB" id="20872at2759"/>
<dbReference type="EMBL" id="ABDF02000083">
    <property type="protein sequence ID" value="EHK19566.1"/>
    <property type="molecule type" value="Genomic_DNA"/>
</dbReference>
<dbReference type="GO" id="GO:0003824">
    <property type="term" value="F:catalytic activity"/>
    <property type="evidence" value="ECO:0007669"/>
    <property type="project" value="InterPro"/>
</dbReference>
<dbReference type="AlphaFoldDB" id="G9N1D6"/>
<sequence>MIKKPSIRLTHREYTIGWICALPKEAEAASFMLDVEHLPLSNPRADTNAYWLGAIGDHNVAIACLPSGSYGNNSSATVAARMISTFPNIKVGLMVGIGGGVPPNVRLGDVVVSQSMNGHPAVVQWDMGKTEEGGKFKRTGSLNNPPTAVMTALSKFRATSISSRQKILDCLDGLKTRSDVPKTFLKSDSMKDPLSVTQGAEGNGQDLREDMQIHYGLIASGNQVIKDTATRDRLNADFNGNVLCVEMEAAGLMNEFPCLVIRGICDYADEHKNKVWQEYAAAVAAAYAKSLLSVLPVSEMDGLKSIKIEGKLVLQTVAAMSLTNLT</sequence>